<dbReference type="OrthoDB" id="10347779at2759"/>
<organism evidence="2 3">
    <name type="scientific">Cladophialophora carrionii</name>
    <dbReference type="NCBI Taxonomy" id="86049"/>
    <lineage>
        <taxon>Eukaryota</taxon>
        <taxon>Fungi</taxon>
        <taxon>Dikarya</taxon>
        <taxon>Ascomycota</taxon>
        <taxon>Pezizomycotina</taxon>
        <taxon>Eurotiomycetes</taxon>
        <taxon>Chaetothyriomycetidae</taxon>
        <taxon>Chaetothyriales</taxon>
        <taxon>Herpotrichiellaceae</taxon>
        <taxon>Cladophialophora</taxon>
    </lineage>
</organism>
<proteinExistence type="predicted"/>
<reference evidence="3" key="1">
    <citation type="submission" date="2015-07" db="EMBL/GenBank/DDBJ databases">
        <authorList>
            <person name="Teixeira M.M."/>
            <person name="Souza R.C."/>
            <person name="Almeida L.G."/>
            <person name="Vicente V.A."/>
            <person name="de Hoog S."/>
            <person name="Bocca A.L."/>
            <person name="de Almeida S.R."/>
            <person name="Vasconcelos A.T."/>
            <person name="Felipe M.S."/>
        </authorList>
    </citation>
    <scope>NUCLEOTIDE SEQUENCE [LARGE SCALE GENOMIC DNA]</scope>
    <source>
        <strain evidence="3">KSF</strain>
    </source>
</reference>
<keyword evidence="3" id="KW-1185">Reference proteome</keyword>
<evidence type="ECO:0000313" key="2">
    <source>
        <dbReference type="EMBL" id="OCT44355.1"/>
    </source>
</evidence>
<name>A0A1C1C745_9EURO</name>
<accession>A0A1C1C745</accession>
<dbReference type="EMBL" id="LGRB01000020">
    <property type="protein sequence ID" value="OCT44355.1"/>
    <property type="molecule type" value="Genomic_DNA"/>
</dbReference>
<dbReference type="AlphaFoldDB" id="A0A1C1C745"/>
<gene>
    <name evidence="2" type="ORF">CLCR_06393</name>
</gene>
<feature type="region of interest" description="Disordered" evidence="1">
    <location>
        <begin position="127"/>
        <end position="146"/>
    </location>
</feature>
<comment type="caution">
    <text evidence="2">The sequence shown here is derived from an EMBL/GenBank/DDBJ whole genome shotgun (WGS) entry which is preliminary data.</text>
</comment>
<protein>
    <submittedName>
        <fullName evidence="2">Uncharacterized protein</fullName>
    </submittedName>
</protein>
<dbReference type="VEuPathDB" id="FungiDB:CLCR_06393"/>
<dbReference type="VEuPathDB" id="FungiDB:G647_07051"/>
<evidence type="ECO:0000313" key="3">
    <source>
        <dbReference type="Proteomes" id="UP000094526"/>
    </source>
</evidence>
<dbReference type="Proteomes" id="UP000094526">
    <property type="component" value="Unassembled WGS sequence"/>
</dbReference>
<sequence>MAQDPSPDRPFSQSQLNSTDLTSELCIQTDRNHPQHTSTCPRCQESMNRQFDNVLRTVMLREGWTEDQVNAVSLRGFATKAMAELAPDASAGPLEVQRQVYARNCVDELQARIDATREVHKARINEPPKGVVMSPPGPVARRGTGKMKCQKLL</sequence>
<evidence type="ECO:0000256" key="1">
    <source>
        <dbReference type="SAM" id="MobiDB-lite"/>
    </source>
</evidence>